<dbReference type="OrthoDB" id="5422199at2"/>
<dbReference type="Pfam" id="PF00440">
    <property type="entry name" value="TetR_N"/>
    <property type="match status" value="1"/>
</dbReference>
<dbReference type="InterPro" id="IPR050624">
    <property type="entry name" value="HTH-type_Tx_Regulator"/>
</dbReference>
<dbReference type="GO" id="GO:0003677">
    <property type="term" value="F:DNA binding"/>
    <property type="evidence" value="ECO:0007669"/>
    <property type="project" value="UniProtKB-UniRule"/>
</dbReference>
<organism evidence="4 5">
    <name type="scientific">Desulfonema ishimotonii</name>
    <dbReference type="NCBI Taxonomy" id="45657"/>
    <lineage>
        <taxon>Bacteria</taxon>
        <taxon>Pseudomonadati</taxon>
        <taxon>Thermodesulfobacteriota</taxon>
        <taxon>Desulfobacteria</taxon>
        <taxon>Desulfobacterales</taxon>
        <taxon>Desulfococcaceae</taxon>
        <taxon>Desulfonema</taxon>
    </lineage>
</organism>
<proteinExistence type="predicted"/>
<dbReference type="PROSITE" id="PS50977">
    <property type="entry name" value="HTH_TETR_2"/>
    <property type="match status" value="1"/>
</dbReference>
<feature type="domain" description="HTH tetR-type" evidence="3">
    <location>
        <begin position="4"/>
        <end position="64"/>
    </location>
</feature>
<keyword evidence="1 2" id="KW-0238">DNA-binding</keyword>
<evidence type="ECO:0000256" key="1">
    <source>
        <dbReference type="ARBA" id="ARBA00023125"/>
    </source>
</evidence>
<accession>A0A401G0E5</accession>
<feature type="DNA-binding region" description="H-T-H motif" evidence="2">
    <location>
        <begin position="27"/>
        <end position="46"/>
    </location>
</feature>
<dbReference type="InterPro" id="IPR001647">
    <property type="entry name" value="HTH_TetR"/>
</dbReference>
<dbReference type="InterPro" id="IPR009057">
    <property type="entry name" value="Homeodomain-like_sf"/>
</dbReference>
<name>A0A401G0E5_9BACT</name>
<dbReference type="RefSeq" id="WP_124329845.1">
    <property type="nucleotide sequence ID" value="NZ_BEXT01000001.1"/>
</dbReference>
<dbReference type="PANTHER" id="PTHR43479">
    <property type="entry name" value="ACREF/ENVCD OPERON REPRESSOR-RELATED"/>
    <property type="match status" value="1"/>
</dbReference>
<evidence type="ECO:0000313" key="5">
    <source>
        <dbReference type="Proteomes" id="UP000288096"/>
    </source>
</evidence>
<dbReference type="AlphaFoldDB" id="A0A401G0E5"/>
<dbReference type="Proteomes" id="UP000288096">
    <property type="component" value="Unassembled WGS sequence"/>
</dbReference>
<dbReference type="PRINTS" id="PR00455">
    <property type="entry name" value="HTHTETR"/>
</dbReference>
<sequence length="109" mass="11635">MPSGNMKETIRAVAVDLFFKKGYFATSISEIARGSGIQKASIYYHYASKEELLFSILEATMDDLTACLKSGLSGAGGLKSRCGPQSAVTSVFTWSGKRRTLLPTVSCGA</sequence>
<dbReference type="Gene3D" id="1.10.357.10">
    <property type="entry name" value="Tetracycline Repressor, domain 2"/>
    <property type="match status" value="1"/>
</dbReference>
<dbReference type="PANTHER" id="PTHR43479:SF11">
    <property type="entry name" value="ACREF_ENVCD OPERON REPRESSOR-RELATED"/>
    <property type="match status" value="1"/>
</dbReference>
<reference evidence="5" key="1">
    <citation type="submission" date="2017-11" db="EMBL/GenBank/DDBJ databases">
        <authorList>
            <person name="Watanabe M."/>
            <person name="Kojima H."/>
        </authorList>
    </citation>
    <scope>NUCLEOTIDE SEQUENCE [LARGE SCALE GENOMIC DNA]</scope>
    <source>
        <strain evidence="5">Tokyo 01</strain>
    </source>
</reference>
<evidence type="ECO:0000313" key="4">
    <source>
        <dbReference type="EMBL" id="GBC62690.1"/>
    </source>
</evidence>
<gene>
    <name evidence="4" type="ORF">DENIS_3667</name>
</gene>
<dbReference type="EMBL" id="BEXT01000001">
    <property type="protein sequence ID" value="GBC62690.1"/>
    <property type="molecule type" value="Genomic_DNA"/>
</dbReference>
<protein>
    <submittedName>
        <fullName evidence="4">TetR/AcrR family transcriptional regulator</fullName>
    </submittedName>
</protein>
<reference evidence="5" key="2">
    <citation type="submission" date="2019-01" db="EMBL/GenBank/DDBJ databases">
        <title>Genome sequence of Desulfonema ishimotonii strain Tokyo 01.</title>
        <authorList>
            <person name="Fukui M."/>
        </authorList>
    </citation>
    <scope>NUCLEOTIDE SEQUENCE [LARGE SCALE GENOMIC DNA]</scope>
    <source>
        <strain evidence="5">Tokyo 01</strain>
    </source>
</reference>
<evidence type="ECO:0000259" key="3">
    <source>
        <dbReference type="PROSITE" id="PS50977"/>
    </source>
</evidence>
<evidence type="ECO:0000256" key="2">
    <source>
        <dbReference type="PROSITE-ProRule" id="PRU00335"/>
    </source>
</evidence>
<comment type="caution">
    <text evidence="4">The sequence shown here is derived from an EMBL/GenBank/DDBJ whole genome shotgun (WGS) entry which is preliminary data.</text>
</comment>
<keyword evidence="5" id="KW-1185">Reference proteome</keyword>
<dbReference type="SUPFAM" id="SSF46689">
    <property type="entry name" value="Homeodomain-like"/>
    <property type="match status" value="1"/>
</dbReference>